<proteinExistence type="predicted"/>
<reference evidence="2 3" key="1">
    <citation type="submission" date="2018-08" db="EMBL/GenBank/DDBJ databases">
        <title>Recombination of ecologically and evolutionarily significant loci maintains genetic cohesion in the Pseudomonas syringae species complex.</title>
        <authorList>
            <person name="Dillon M."/>
            <person name="Thakur S."/>
            <person name="Almeida R.N.D."/>
            <person name="Weir B.S."/>
            <person name="Guttman D.S."/>
        </authorList>
    </citation>
    <scope>NUCLEOTIDE SEQUENCE [LARGE SCALE GENOMIC DNA]</scope>
    <source>
        <strain evidence="2 3">ICMP 14479</strain>
    </source>
</reference>
<name>A0A3M5VC13_PSESX</name>
<protein>
    <submittedName>
        <fullName evidence="2">Uncharacterized protein</fullName>
    </submittedName>
</protein>
<evidence type="ECO:0000313" key="3">
    <source>
        <dbReference type="Proteomes" id="UP000280395"/>
    </source>
</evidence>
<dbReference type="AlphaFoldDB" id="A0A3M5VC13"/>
<organism evidence="2 3">
    <name type="scientific">Pseudomonas syringae pv. avii</name>
    <dbReference type="NCBI Taxonomy" id="663959"/>
    <lineage>
        <taxon>Bacteria</taxon>
        <taxon>Pseudomonadati</taxon>
        <taxon>Pseudomonadota</taxon>
        <taxon>Gammaproteobacteria</taxon>
        <taxon>Pseudomonadales</taxon>
        <taxon>Pseudomonadaceae</taxon>
        <taxon>Pseudomonas</taxon>
        <taxon>Pseudomonas syringae</taxon>
    </lineage>
</organism>
<sequence length="111" mass="11836">MIGDDHLAGTSQLFCAPNLVGQHAHARHYADEAPEQSADGTPGAALMTGGAAGQAIEYRKNEQSQAQAAHPEQGKADAGCQEPPVISVTAFLQWLRCQFHNRLLQGCRQAD</sequence>
<evidence type="ECO:0000256" key="1">
    <source>
        <dbReference type="SAM" id="MobiDB-lite"/>
    </source>
</evidence>
<accession>A0A3M5VC13</accession>
<feature type="region of interest" description="Disordered" evidence="1">
    <location>
        <begin position="60"/>
        <end position="80"/>
    </location>
</feature>
<gene>
    <name evidence="2" type="ORF">ALP29_200713</name>
</gene>
<evidence type="ECO:0000313" key="2">
    <source>
        <dbReference type="EMBL" id="RMU55284.1"/>
    </source>
</evidence>
<dbReference type="EMBL" id="RBUA01000791">
    <property type="protein sequence ID" value="RMU55284.1"/>
    <property type="molecule type" value="Genomic_DNA"/>
</dbReference>
<comment type="caution">
    <text evidence="2">The sequence shown here is derived from an EMBL/GenBank/DDBJ whole genome shotgun (WGS) entry which is preliminary data.</text>
</comment>
<dbReference type="Proteomes" id="UP000280395">
    <property type="component" value="Unassembled WGS sequence"/>
</dbReference>